<evidence type="ECO:0000256" key="18">
    <source>
        <dbReference type="SAM" id="MobiDB-lite"/>
    </source>
</evidence>
<evidence type="ECO:0000256" key="2">
    <source>
        <dbReference type="ARBA" id="ARBA00010044"/>
    </source>
</evidence>
<accession>A0A2H0WVF0</accession>
<dbReference type="GO" id="GO:0030163">
    <property type="term" value="P:protein catabolic process"/>
    <property type="evidence" value="ECO:0007669"/>
    <property type="project" value="UniProtKB-UniRule"/>
</dbReference>
<keyword evidence="5 15" id="KW-0812">Transmembrane</keyword>
<dbReference type="InterPro" id="IPR000642">
    <property type="entry name" value="Peptidase_M41"/>
</dbReference>
<dbReference type="Gene3D" id="3.40.50.300">
    <property type="entry name" value="P-loop containing nucleotide triphosphate hydrolases"/>
    <property type="match status" value="1"/>
</dbReference>
<feature type="binding site" evidence="15">
    <location>
        <position position="429"/>
    </location>
    <ligand>
        <name>Zn(2+)</name>
        <dbReference type="ChEBI" id="CHEBI:29105"/>
        <note>catalytic</note>
    </ligand>
</feature>
<dbReference type="GO" id="GO:0004222">
    <property type="term" value="F:metalloendopeptidase activity"/>
    <property type="evidence" value="ECO:0007669"/>
    <property type="project" value="InterPro"/>
</dbReference>
<keyword evidence="20" id="KW-0132">Cell division</keyword>
<dbReference type="EC" id="3.4.24.-" evidence="15"/>
<feature type="binding site" evidence="15">
    <location>
        <position position="505"/>
    </location>
    <ligand>
        <name>Zn(2+)</name>
        <dbReference type="ChEBI" id="CHEBI:29105"/>
        <note>catalytic</note>
    </ligand>
</feature>
<comment type="caution">
    <text evidence="15">Lacks conserved residue(s) required for the propagation of feature annotation.</text>
</comment>
<comment type="subunit">
    <text evidence="15">Homohexamer.</text>
</comment>
<comment type="similarity">
    <text evidence="16">Belongs to the AAA ATPase family.</text>
</comment>
<keyword evidence="10 15" id="KW-0067">ATP-binding</keyword>
<proteinExistence type="inferred from homology"/>
<keyword evidence="13 15" id="KW-0472">Membrane</keyword>
<comment type="subcellular location">
    <subcellularLocation>
        <location evidence="15">Cell membrane</location>
        <topology evidence="15">Multi-pass membrane protein</topology>
        <orientation evidence="15">Cytoplasmic side</orientation>
    </subcellularLocation>
    <subcellularLocation>
        <location evidence="1">Membrane</location>
    </subcellularLocation>
</comment>
<comment type="function">
    <text evidence="15">Acts as a processive, ATP-dependent zinc metallopeptidase for both cytoplasmic and membrane proteins. Plays a role in the quality control of integral membrane proteins.</text>
</comment>
<feature type="coiled-coil region" evidence="17">
    <location>
        <begin position="566"/>
        <end position="608"/>
    </location>
</feature>
<evidence type="ECO:0000256" key="11">
    <source>
        <dbReference type="ARBA" id="ARBA00022989"/>
    </source>
</evidence>
<evidence type="ECO:0000256" key="17">
    <source>
        <dbReference type="SAM" id="Coils"/>
    </source>
</evidence>
<comment type="caution">
    <text evidence="20">The sequence shown here is derived from an EMBL/GenBank/DDBJ whole genome shotgun (WGS) entry which is preliminary data.</text>
</comment>
<evidence type="ECO:0000256" key="15">
    <source>
        <dbReference type="HAMAP-Rule" id="MF_01458"/>
    </source>
</evidence>
<dbReference type="AlphaFoldDB" id="A0A2H0WVF0"/>
<keyword evidence="4 15" id="KW-0645">Protease</keyword>
<comment type="similarity">
    <text evidence="14 15">In the central section; belongs to the AAA ATPase family.</text>
</comment>
<evidence type="ECO:0000313" key="21">
    <source>
        <dbReference type="Proteomes" id="UP000229080"/>
    </source>
</evidence>
<protein>
    <recommendedName>
        <fullName evidence="15">ATP-dependent zinc metalloprotease FtsH</fullName>
        <ecNumber evidence="15">3.4.24.-</ecNumber>
    </recommendedName>
</protein>
<keyword evidence="9 15" id="KW-0862">Zinc</keyword>
<keyword evidence="12 15" id="KW-0482">Metalloprotease</keyword>
<dbReference type="InterPro" id="IPR041569">
    <property type="entry name" value="AAA_lid_3"/>
</dbReference>
<keyword evidence="11 15" id="KW-1133">Transmembrane helix</keyword>
<gene>
    <name evidence="15" type="primary">ftsH</name>
    <name evidence="20" type="ORF">COT61_03090</name>
</gene>
<evidence type="ECO:0000256" key="13">
    <source>
        <dbReference type="ARBA" id="ARBA00023136"/>
    </source>
</evidence>
<evidence type="ECO:0000256" key="3">
    <source>
        <dbReference type="ARBA" id="ARBA00022475"/>
    </source>
</evidence>
<dbReference type="CDD" id="cd19501">
    <property type="entry name" value="RecA-like_FtsH"/>
    <property type="match status" value="1"/>
</dbReference>
<evidence type="ECO:0000313" key="20">
    <source>
        <dbReference type="EMBL" id="PIS16595.1"/>
    </source>
</evidence>
<keyword evidence="17" id="KW-0175">Coiled coil</keyword>
<dbReference type="InterPro" id="IPR027417">
    <property type="entry name" value="P-loop_NTPase"/>
</dbReference>
<feature type="binding site" evidence="15">
    <location>
        <position position="433"/>
    </location>
    <ligand>
        <name>Zn(2+)</name>
        <dbReference type="ChEBI" id="CHEBI:29105"/>
        <note>catalytic</note>
    </ligand>
</feature>
<dbReference type="PANTHER" id="PTHR23076:SF97">
    <property type="entry name" value="ATP-DEPENDENT ZINC METALLOPROTEASE YME1L1"/>
    <property type="match status" value="1"/>
</dbReference>
<dbReference type="Proteomes" id="UP000229080">
    <property type="component" value="Unassembled WGS sequence"/>
</dbReference>
<sequence>MAKNLIKNIIYIIAIFFLIAVVFSPWMQTKKQPKTIGLTELVSQINQEKIDHIIVNGSDMEITAKDNSKEISRKEDESSLTDTLKNYGVDPQKLDQVQIEIQNDNSFKFWGTIIITTILPILIIGFFLWYMLRQAQRGANQAFLFTKSMARVIMPEDDKGIRKVTFKDVAGLKEAKEELMEIVEFLKSPQKFIKMGAKIPKGVLLIGPPGCGKTLLAKAVANEANVPFFNISGSEFIELFVGVGSARVRDLFRTAKKNAPCLVFVDELDAIGRHRGAGLGGGHDEREQTLNQILVEMDGFEPNSGVVVISATNRPDILDPALLRPGRFDRRVLLDLPDINDREQILRVHGQDKPMENNVDLRQIAERTPGFSGADLANLMNEAAILAARKNKKSIGQLELIDSIEKVLLGPERKSHILSLKEKEITAYHEAGHALVAHILPNVDPVRKISIIARGRAAGYTLKLPIEDKHLHSRSEFLEELSVLLAGFTSEKLVFNEITTGAANDLERASDLARQIVTQYGMSEKIGPITFGNREEMVFLGKEIATEKDYSEKVATEIDEEVSRLIHDAQRNAAKIITEKRNLLNKIAQRLIEKETIEKEEFEELMKEVGATKTKQTKSSKTRQTKAADQTPL</sequence>
<evidence type="ECO:0000256" key="16">
    <source>
        <dbReference type="RuleBase" id="RU003651"/>
    </source>
</evidence>
<feature type="domain" description="AAA+ ATPase" evidence="19">
    <location>
        <begin position="199"/>
        <end position="338"/>
    </location>
</feature>
<dbReference type="GO" id="GO:0005886">
    <property type="term" value="C:plasma membrane"/>
    <property type="evidence" value="ECO:0007669"/>
    <property type="project" value="UniProtKB-SubCell"/>
</dbReference>
<feature type="region of interest" description="Disordered" evidence="18">
    <location>
        <begin position="608"/>
        <end position="633"/>
    </location>
</feature>
<dbReference type="GO" id="GO:0004176">
    <property type="term" value="F:ATP-dependent peptidase activity"/>
    <property type="evidence" value="ECO:0007669"/>
    <property type="project" value="InterPro"/>
</dbReference>
<dbReference type="InterPro" id="IPR037219">
    <property type="entry name" value="Peptidase_M41-like"/>
</dbReference>
<dbReference type="InterPro" id="IPR003960">
    <property type="entry name" value="ATPase_AAA_CS"/>
</dbReference>
<dbReference type="InterPro" id="IPR003959">
    <property type="entry name" value="ATPase_AAA_core"/>
</dbReference>
<dbReference type="SMART" id="SM00382">
    <property type="entry name" value="AAA"/>
    <property type="match status" value="1"/>
</dbReference>
<dbReference type="GO" id="GO:0006508">
    <property type="term" value="P:proteolysis"/>
    <property type="evidence" value="ECO:0007669"/>
    <property type="project" value="UniProtKB-KW"/>
</dbReference>
<dbReference type="SUPFAM" id="SSF140990">
    <property type="entry name" value="FtsH protease domain-like"/>
    <property type="match status" value="1"/>
</dbReference>
<dbReference type="EMBL" id="PEZF01000101">
    <property type="protein sequence ID" value="PIS16595.1"/>
    <property type="molecule type" value="Genomic_DNA"/>
</dbReference>
<keyword evidence="8 15" id="KW-0378">Hydrolase</keyword>
<dbReference type="FunFam" id="3.40.50.300:FF:000001">
    <property type="entry name" value="ATP-dependent zinc metalloprotease FtsH"/>
    <property type="match status" value="1"/>
</dbReference>
<keyword evidence="6 15" id="KW-0479">Metal-binding</keyword>
<dbReference type="SUPFAM" id="SSF52540">
    <property type="entry name" value="P-loop containing nucleoside triphosphate hydrolases"/>
    <property type="match status" value="1"/>
</dbReference>
<dbReference type="Pfam" id="PF17862">
    <property type="entry name" value="AAA_lid_3"/>
    <property type="match status" value="1"/>
</dbReference>
<dbReference type="GO" id="GO:0051301">
    <property type="term" value="P:cell division"/>
    <property type="evidence" value="ECO:0007669"/>
    <property type="project" value="UniProtKB-KW"/>
</dbReference>
<evidence type="ECO:0000256" key="6">
    <source>
        <dbReference type="ARBA" id="ARBA00022723"/>
    </source>
</evidence>
<dbReference type="GO" id="GO:0008270">
    <property type="term" value="F:zinc ion binding"/>
    <property type="evidence" value="ECO:0007669"/>
    <property type="project" value="UniProtKB-UniRule"/>
</dbReference>
<name>A0A2H0WVF0_9BACT</name>
<evidence type="ECO:0000256" key="10">
    <source>
        <dbReference type="ARBA" id="ARBA00022840"/>
    </source>
</evidence>
<evidence type="ECO:0000256" key="7">
    <source>
        <dbReference type="ARBA" id="ARBA00022741"/>
    </source>
</evidence>
<evidence type="ECO:0000256" key="9">
    <source>
        <dbReference type="ARBA" id="ARBA00022833"/>
    </source>
</evidence>
<dbReference type="Pfam" id="PF01434">
    <property type="entry name" value="Peptidase_M41"/>
    <property type="match status" value="1"/>
</dbReference>
<dbReference type="GO" id="GO:0016887">
    <property type="term" value="F:ATP hydrolysis activity"/>
    <property type="evidence" value="ECO:0007669"/>
    <property type="project" value="UniProtKB-UniRule"/>
</dbReference>
<evidence type="ECO:0000256" key="4">
    <source>
        <dbReference type="ARBA" id="ARBA00022670"/>
    </source>
</evidence>
<feature type="transmembrane region" description="Helical" evidence="15">
    <location>
        <begin position="109"/>
        <end position="132"/>
    </location>
</feature>
<dbReference type="Pfam" id="PF06480">
    <property type="entry name" value="FtsH_ext"/>
    <property type="match status" value="1"/>
</dbReference>
<reference evidence="21" key="1">
    <citation type="submission" date="2017-09" db="EMBL/GenBank/DDBJ databases">
        <title>Depth-based differentiation of microbial function through sediment-hosted aquifers and enrichment of novel symbionts in the deep terrestrial subsurface.</title>
        <authorList>
            <person name="Probst A.J."/>
            <person name="Ladd B."/>
            <person name="Jarett J.K."/>
            <person name="Geller-Mcgrath D.E."/>
            <person name="Sieber C.M.K."/>
            <person name="Emerson J.B."/>
            <person name="Anantharaman K."/>
            <person name="Thomas B.C."/>
            <person name="Malmstrom R."/>
            <person name="Stieglmeier M."/>
            <person name="Klingl A."/>
            <person name="Woyke T."/>
            <person name="Ryan C.M."/>
            <person name="Banfield J.F."/>
        </authorList>
    </citation>
    <scope>NUCLEOTIDE SEQUENCE [LARGE SCALE GENOMIC DNA]</scope>
</reference>
<dbReference type="HAMAP" id="MF_01458">
    <property type="entry name" value="FtsH"/>
    <property type="match status" value="1"/>
</dbReference>
<feature type="compositionally biased region" description="Basic residues" evidence="18">
    <location>
        <begin position="615"/>
        <end position="624"/>
    </location>
</feature>
<evidence type="ECO:0000256" key="5">
    <source>
        <dbReference type="ARBA" id="ARBA00022692"/>
    </source>
</evidence>
<dbReference type="Pfam" id="PF00004">
    <property type="entry name" value="AAA"/>
    <property type="match status" value="1"/>
</dbReference>
<keyword evidence="3 15" id="KW-1003">Cell membrane</keyword>
<evidence type="ECO:0000256" key="12">
    <source>
        <dbReference type="ARBA" id="ARBA00023049"/>
    </source>
</evidence>
<keyword evidence="7 15" id="KW-0547">Nucleotide-binding</keyword>
<organism evidence="20 21">
    <name type="scientific">Candidatus Portnoybacteria bacterium CG09_land_8_20_14_0_10_44_13</name>
    <dbReference type="NCBI Taxonomy" id="1974811"/>
    <lineage>
        <taxon>Bacteria</taxon>
        <taxon>Candidatus Portnoyibacteriota</taxon>
    </lineage>
</organism>
<dbReference type="PROSITE" id="PS00674">
    <property type="entry name" value="AAA"/>
    <property type="match status" value="1"/>
</dbReference>
<dbReference type="NCBIfam" id="TIGR01241">
    <property type="entry name" value="FtsH_fam"/>
    <property type="match status" value="1"/>
</dbReference>
<dbReference type="InterPro" id="IPR005936">
    <property type="entry name" value="FtsH"/>
</dbReference>
<dbReference type="FunFam" id="1.20.58.760:FF:000001">
    <property type="entry name" value="ATP-dependent zinc metalloprotease FtsH"/>
    <property type="match status" value="1"/>
</dbReference>
<evidence type="ECO:0000259" key="19">
    <source>
        <dbReference type="SMART" id="SM00382"/>
    </source>
</evidence>
<evidence type="ECO:0000256" key="14">
    <source>
        <dbReference type="ARBA" id="ARBA00061570"/>
    </source>
</evidence>
<keyword evidence="20" id="KW-0131">Cell cycle</keyword>
<dbReference type="InterPro" id="IPR011546">
    <property type="entry name" value="Pept_M41_FtsH_extracell"/>
</dbReference>
<evidence type="ECO:0000256" key="8">
    <source>
        <dbReference type="ARBA" id="ARBA00022801"/>
    </source>
</evidence>
<feature type="active site" evidence="15">
    <location>
        <position position="430"/>
    </location>
</feature>
<feature type="transmembrane region" description="Helical" evidence="15">
    <location>
        <begin position="6"/>
        <end position="26"/>
    </location>
</feature>
<dbReference type="GO" id="GO:0005524">
    <property type="term" value="F:ATP binding"/>
    <property type="evidence" value="ECO:0007669"/>
    <property type="project" value="UniProtKB-UniRule"/>
</dbReference>
<dbReference type="FunFam" id="1.10.8.60:FF:000001">
    <property type="entry name" value="ATP-dependent zinc metalloprotease FtsH"/>
    <property type="match status" value="1"/>
</dbReference>
<dbReference type="Gene3D" id="1.20.58.760">
    <property type="entry name" value="Peptidase M41"/>
    <property type="match status" value="1"/>
</dbReference>
<evidence type="ECO:0000256" key="1">
    <source>
        <dbReference type="ARBA" id="ARBA00004370"/>
    </source>
</evidence>
<comment type="cofactor">
    <cofactor evidence="15">
        <name>Zn(2+)</name>
        <dbReference type="ChEBI" id="CHEBI:29105"/>
    </cofactor>
    <text evidence="15">Binds 1 zinc ion per subunit.</text>
</comment>
<dbReference type="PANTHER" id="PTHR23076">
    <property type="entry name" value="METALLOPROTEASE M41 FTSH"/>
    <property type="match status" value="1"/>
</dbReference>
<comment type="similarity">
    <text evidence="2 15">In the C-terminal section; belongs to the peptidase M41 family.</text>
</comment>
<dbReference type="Gene3D" id="1.10.8.60">
    <property type="match status" value="1"/>
</dbReference>
<dbReference type="InterPro" id="IPR003593">
    <property type="entry name" value="AAA+_ATPase"/>
</dbReference>